<keyword evidence="16" id="KW-1185">Reference proteome</keyword>
<gene>
    <name evidence="15" type="ORF">LSTR_LSTR012655</name>
</gene>
<keyword evidence="12" id="KW-0732">Signal</keyword>
<dbReference type="UniPathway" id="UPA00378"/>
<evidence type="ECO:0000313" key="15">
    <source>
        <dbReference type="EMBL" id="RZF38352.1"/>
    </source>
</evidence>
<dbReference type="InterPro" id="IPR027995">
    <property type="entry name" value="Galactosyl_T_N"/>
</dbReference>
<keyword evidence="11" id="KW-0479">Metal-binding</keyword>
<dbReference type="FunCoup" id="A0A482WYE4">
    <property type="interactions" value="699"/>
</dbReference>
<comment type="cofactor">
    <cofactor evidence="11">
        <name>Mn(2+)</name>
        <dbReference type="ChEBI" id="CHEBI:29035"/>
    </cofactor>
</comment>
<keyword evidence="10 11" id="KW-0325">Glycoprotein</keyword>
<dbReference type="Proteomes" id="UP000291343">
    <property type="component" value="Unassembled WGS sequence"/>
</dbReference>
<dbReference type="AlphaFoldDB" id="A0A482WYE4"/>
<evidence type="ECO:0000256" key="8">
    <source>
        <dbReference type="ARBA" id="ARBA00022989"/>
    </source>
</evidence>
<dbReference type="GO" id="GO:0006688">
    <property type="term" value="P:glycosphingolipid biosynthetic process"/>
    <property type="evidence" value="ECO:0007669"/>
    <property type="project" value="TreeGrafter"/>
</dbReference>
<dbReference type="InterPro" id="IPR027791">
    <property type="entry name" value="Galactosyl_T_C"/>
</dbReference>
<evidence type="ECO:0000256" key="3">
    <source>
        <dbReference type="ARBA" id="ARBA00005735"/>
    </source>
</evidence>
<evidence type="ECO:0000256" key="1">
    <source>
        <dbReference type="ARBA" id="ARBA00004606"/>
    </source>
</evidence>
<evidence type="ECO:0000256" key="4">
    <source>
        <dbReference type="ARBA" id="ARBA00022676"/>
    </source>
</evidence>
<dbReference type="GO" id="GO:0005794">
    <property type="term" value="C:Golgi apparatus"/>
    <property type="evidence" value="ECO:0007669"/>
    <property type="project" value="TreeGrafter"/>
</dbReference>
<evidence type="ECO:0000259" key="13">
    <source>
        <dbReference type="Pfam" id="PF02709"/>
    </source>
</evidence>
<dbReference type="OrthoDB" id="10038994at2759"/>
<evidence type="ECO:0000256" key="11">
    <source>
        <dbReference type="RuleBase" id="RU368121"/>
    </source>
</evidence>
<dbReference type="GO" id="GO:0046872">
    <property type="term" value="F:metal ion binding"/>
    <property type="evidence" value="ECO:0007669"/>
    <property type="project" value="UniProtKB-UniRule"/>
</dbReference>
<dbReference type="InterPro" id="IPR029044">
    <property type="entry name" value="Nucleotide-diphossugar_trans"/>
</dbReference>
<dbReference type="PANTHER" id="PTHR19300">
    <property type="entry name" value="BETA-1,4-GALACTOSYLTRANSFERASE"/>
    <property type="match status" value="1"/>
</dbReference>
<dbReference type="SMR" id="A0A482WYE4"/>
<evidence type="ECO:0000256" key="2">
    <source>
        <dbReference type="ARBA" id="ARBA00004922"/>
    </source>
</evidence>
<dbReference type="GO" id="GO:0008378">
    <property type="term" value="F:galactosyltransferase activity"/>
    <property type="evidence" value="ECO:0007669"/>
    <property type="project" value="TreeGrafter"/>
</dbReference>
<keyword evidence="4 11" id="KW-0328">Glycosyltransferase</keyword>
<dbReference type="Pfam" id="PF13733">
    <property type="entry name" value="Glyco_transf_7N"/>
    <property type="match status" value="1"/>
</dbReference>
<keyword evidence="6" id="KW-0812">Transmembrane</keyword>
<keyword evidence="5 11" id="KW-0808">Transferase</keyword>
<dbReference type="Gene3D" id="3.90.550.10">
    <property type="entry name" value="Spore Coat Polysaccharide Biosynthesis Protein SpsA, Chain A"/>
    <property type="match status" value="1"/>
</dbReference>
<comment type="caution">
    <text evidence="15">The sequence shown here is derived from an EMBL/GenBank/DDBJ whole genome shotgun (WGS) entry which is preliminary data.</text>
</comment>
<dbReference type="GO" id="GO:0005975">
    <property type="term" value="P:carbohydrate metabolic process"/>
    <property type="evidence" value="ECO:0007669"/>
    <property type="project" value="InterPro"/>
</dbReference>
<dbReference type="STRING" id="195883.A0A482WYE4"/>
<dbReference type="Pfam" id="PF02709">
    <property type="entry name" value="Glyco_transf_7C"/>
    <property type="match status" value="1"/>
</dbReference>
<dbReference type="GO" id="GO:0033842">
    <property type="term" value="F:N-acetyl-beta-glucosaminyl-derivative 4-beta-N-acetylgalactosaminyltransferase activity"/>
    <property type="evidence" value="ECO:0007669"/>
    <property type="project" value="TreeGrafter"/>
</dbReference>
<dbReference type="PRINTS" id="PR02050">
    <property type="entry name" value="B14GALTRFASE"/>
</dbReference>
<dbReference type="EC" id="2.4.1.-" evidence="11"/>
<dbReference type="SUPFAM" id="SSF53448">
    <property type="entry name" value="Nucleotide-diphospho-sugar transferases"/>
    <property type="match status" value="1"/>
</dbReference>
<keyword evidence="8" id="KW-1133">Transmembrane helix</keyword>
<dbReference type="InParanoid" id="A0A482WYE4"/>
<evidence type="ECO:0000256" key="9">
    <source>
        <dbReference type="ARBA" id="ARBA00023136"/>
    </source>
</evidence>
<evidence type="ECO:0000256" key="12">
    <source>
        <dbReference type="SAM" id="SignalP"/>
    </source>
</evidence>
<evidence type="ECO:0000256" key="10">
    <source>
        <dbReference type="ARBA" id="ARBA00023180"/>
    </source>
</evidence>
<protein>
    <recommendedName>
        <fullName evidence="11">Beta-1,4-N-acetylgalactosaminyltransferase</fullName>
        <ecNumber evidence="11">2.4.1.-</ecNumber>
    </recommendedName>
    <alternativeName>
        <fullName evidence="11">Beta-4-GalNAcT</fullName>
    </alternativeName>
</protein>
<dbReference type="InterPro" id="IPR003859">
    <property type="entry name" value="Galactosyl_T"/>
</dbReference>
<feature type="chain" id="PRO_5019749868" description="Beta-1,4-N-acetylgalactosaminyltransferase" evidence="12">
    <location>
        <begin position="20"/>
        <end position="381"/>
    </location>
</feature>
<evidence type="ECO:0000313" key="16">
    <source>
        <dbReference type="Proteomes" id="UP000291343"/>
    </source>
</evidence>
<comment type="similarity">
    <text evidence="3 11">Belongs to the glycosyltransferase 7 family.</text>
</comment>
<comment type="subcellular location">
    <subcellularLocation>
        <location evidence="1 11">Membrane</location>
        <topology evidence="1 11">Single-pass type II membrane protein</topology>
    </subcellularLocation>
</comment>
<evidence type="ECO:0000256" key="6">
    <source>
        <dbReference type="ARBA" id="ARBA00022692"/>
    </source>
</evidence>
<evidence type="ECO:0000256" key="5">
    <source>
        <dbReference type="ARBA" id="ARBA00022679"/>
    </source>
</evidence>
<keyword evidence="7 11" id="KW-0735">Signal-anchor</keyword>
<dbReference type="GO" id="GO:0016020">
    <property type="term" value="C:membrane"/>
    <property type="evidence" value="ECO:0007669"/>
    <property type="project" value="UniProtKB-SubCell"/>
</dbReference>
<name>A0A482WYE4_LAOST</name>
<feature type="signal peptide" evidence="12">
    <location>
        <begin position="1"/>
        <end position="19"/>
    </location>
</feature>
<dbReference type="EMBL" id="QKKF02022595">
    <property type="protein sequence ID" value="RZF38352.1"/>
    <property type="molecule type" value="Genomic_DNA"/>
</dbReference>
<keyword evidence="9" id="KW-0472">Membrane</keyword>
<accession>A0A482WYE4</accession>
<sequence>MMLLIGCALLLQFSYNVSLFEAWKSTELLFVVKPLMTGGQRFLRRVVAGGSGDGGSINKTGKREWVMLVANVNDSHNRTSSSMLSKHSAQNNSQINSTLQPCPLVSPHLLGPIKLILDAPASLHEVEDGLEKIGALPAFAGHWQPSTCLSHDRVAIIIPFRNRDTHLCLFLLNMHPFLQRQLINYSIFVVEQAGQAPFNRAMLFNVGAVEAQKLSGPYDCYVFHDVDLLPEDDRNIYNCPQQPRHMAVAVNKFKYKLPYPTCFGGACALSQKHFEQVNGFSNMFWAWGGEDDEMSKRLTDHGLQISRYPEKIARYHMHKHAQQAINANRFNLLNTAPTRYDKDGLNSLKYTRLALHQNRSFTWMLVKLSGEPENFPQLRGE</sequence>
<proteinExistence type="inferred from homology"/>
<evidence type="ECO:0000259" key="14">
    <source>
        <dbReference type="Pfam" id="PF13733"/>
    </source>
</evidence>
<feature type="domain" description="Galactosyltransferase C-terminal" evidence="13">
    <location>
        <begin position="244"/>
        <end position="320"/>
    </location>
</feature>
<reference evidence="15 16" key="1">
    <citation type="journal article" date="2017" name="Gigascience">
        <title>Genome sequence of the small brown planthopper, Laodelphax striatellus.</title>
        <authorList>
            <person name="Zhu J."/>
            <person name="Jiang F."/>
            <person name="Wang X."/>
            <person name="Yang P."/>
            <person name="Bao Y."/>
            <person name="Zhao W."/>
            <person name="Wang W."/>
            <person name="Lu H."/>
            <person name="Wang Q."/>
            <person name="Cui N."/>
            <person name="Li J."/>
            <person name="Chen X."/>
            <person name="Luo L."/>
            <person name="Yu J."/>
            <person name="Kang L."/>
            <person name="Cui F."/>
        </authorList>
    </citation>
    <scope>NUCLEOTIDE SEQUENCE [LARGE SCALE GENOMIC DNA]</scope>
    <source>
        <strain evidence="15">Lst14</strain>
    </source>
</reference>
<evidence type="ECO:0000256" key="7">
    <source>
        <dbReference type="ARBA" id="ARBA00022968"/>
    </source>
</evidence>
<keyword evidence="11" id="KW-0464">Manganese</keyword>
<organism evidence="15 16">
    <name type="scientific">Laodelphax striatellus</name>
    <name type="common">Small brown planthopper</name>
    <name type="synonym">Delphax striatella</name>
    <dbReference type="NCBI Taxonomy" id="195883"/>
    <lineage>
        <taxon>Eukaryota</taxon>
        <taxon>Metazoa</taxon>
        <taxon>Ecdysozoa</taxon>
        <taxon>Arthropoda</taxon>
        <taxon>Hexapoda</taxon>
        <taxon>Insecta</taxon>
        <taxon>Pterygota</taxon>
        <taxon>Neoptera</taxon>
        <taxon>Paraneoptera</taxon>
        <taxon>Hemiptera</taxon>
        <taxon>Auchenorrhyncha</taxon>
        <taxon>Fulgoroidea</taxon>
        <taxon>Delphacidae</taxon>
        <taxon>Criomorphinae</taxon>
        <taxon>Laodelphax</taxon>
    </lineage>
</organism>
<comment type="pathway">
    <text evidence="2 11">Protein modification; protein glycosylation.</text>
</comment>
<dbReference type="CDD" id="cd00899">
    <property type="entry name" value="b4GalT"/>
    <property type="match status" value="1"/>
</dbReference>
<dbReference type="PANTHER" id="PTHR19300:SF57">
    <property type="entry name" value="BETA-1,4-N-ACETYLGALACTOSAMINYLTRANSFERASE"/>
    <property type="match status" value="1"/>
</dbReference>
<feature type="domain" description="Galactosyltransferase N-terminal" evidence="14">
    <location>
        <begin position="102"/>
        <end position="240"/>
    </location>
</feature>
<comment type="function">
    <text evidence="11">Catalyzes the transfer of galactose onto proteins or lipids.</text>
</comment>